<evidence type="ECO:0000256" key="1">
    <source>
        <dbReference type="SAM" id="SignalP"/>
    </source>
</evidence>
<feature type="chain" id="PRO_5030817425" description="Bulb-type lectin domain-containing protein" evidence="1">
    <location>
        <begin position="20"/>
        <end position="411"/>
    </location>
</feature>
<proteinExistence type="predicted"/>
<dbReference type="InterPro" id="IPR036426">
    <property type="entry name" value="Bulb-type_lectin_dom_sf"/>
</dbReference>
<gene>
    <name evidence="2" type="ORF">OSIN01602_LOCUS19355</name>
</gene>
<dbReference type="AlphaFoldDB" id="A0A7S2A580"/>
<protein>
    <recommendedName>
        <fullName evidence="3">Bulb-type lectin domain-containing protein</fullName>
    </recommendedName>
</protein>
<reference evidence="2" key="1">
    <citation type="submission" date="2021-01" db="EMBL/GenBank/DDBJ databases">
        <authorList>
            <person name="Corre E."/>
            <person name="Pelletier E."/>
            <person name="Niang G."/>
            <person name="Scheremetjew M."/>
            <person name="Finn R."/>
            <person name="Kale V."/>
            <person name="Holt S."/>
            <person name="Cochrane G."/>
            <person name="Meng A."/>
            <person name="Brown T."/>
            <person name="Cohen L."/>
        </authorList>
    </citation>
    <scope>NUCLEOTIDE SEQUENCE</scope>
    <source>
        <strain evidence="2">Grunow 1884</strain>
    </source>
</reference>
<accession>A0A7S2A580</accession>
<dbReference type="SUPFAM" id="SSF51110">
    <property type="entry name" value="alpha-D-mannose-specific plant lectins"/>
    <property type="match status" value="2"/>
</dbReference>
<evidence type="ECO:0008006" key="3">
    <source>
        <dbReference type="Google" id="ProtNLM"/>
    </source>
</evidence>
<dbReference type="EMBL" id="HBGO01033550">
    <property type="protein sequence ID" value="CAD9358306.1"/>
    <property type="molecule type" value="Transcribed_RNA"/>
</dbReference>
<keyword evidence="1" id="KW-0732">Signal</keyword>
<name>A0A7S2A580_TRICV</name>
<evidence type="ECO:0000313" key="2">
    <source>
        <dbReference type="EMBL" id="CAD9358306.1"/>
    </source>
</evidence>
<sequence length="411" mass="46609">MRVPLSALACFHVFVPVYGTNWKCVGDKLGPGERLRRNEFVCAGGSDAAHRIGLNSEGTLVQYDGDEVDWTPGASGKYLIMQRTGQLVLRDDKDDPTWASGCYAEGAFLGFLDTYPGLGARTFVETPEYVKDEDYWTVWSTDPHPRREVMDRTRCTPPFICKGRGTLRPKESLRRNEYLCAVNKDDRYYRNANSYMFGVDNKGEVVLRKGRYDPNIWSSGKDTRGGTELKLQRKGNLVLRDKDGNALWASGCKSAGNTLKLTGPALTMMDKHDKISWFIDYRGKHSKCFPDKVPSDKCAKVSAKGKVCKMKMIDSLNKINTVLEVKDLGNNRYRVTDDIEGKKPWKEIVEILDTGAILTDAGVPEVTCHDLLEDYEMEDDSQLTFKKQGKQCTEFSENLIYFMIMEWFYFG</sequence>
<feature type="signal peptide" evidence="1">
    <location>
        <begin position="1"/>
        <end position="19"/>
    </location>
</feature>
<dbReference type="Gene3D" id="2.90.10.10">
    <property type="entry name" value="Bulb-type lectin domain"/>
    <property type="match status" value="2"/>
</dbReference>
<organism evidence="2">
    <name type="scientific">Trieres chinensis</name>
    <name type="common">Marine centric diatom</name>
    <name type="synonym">Odontella sinensis</name>
    <dbReference type="NCBI Taxonomy" id="1514140"/>
    <lineage>
        <taxon>Eukaryota</taxon>
        <taxon>Sar</taxon>
        <taxon>Stramenopiles</taxon>
        <taxon>Ochrophyta</taxon>
        <taxon>Bacillariophyta</taxon>
        <taxon>Mediophyceae</taxon>
        <taxon>Biddulphiophycidae</taxon>
        <taxon>Eupodiscales</taxon>
        <taxon>Parodontellaceae</taxon>
        <taxon>Trieres</taxon>
    </lineage>
</organism>